<feature type="domain" description="FAD dependent oxidoreductase" evidence="1">
    <location>
        <begin position="30"/>
        <end position="383"/>
    </location>
</feature>
<protein>
    <submittedName>
        <fullName evidence="2">FAD-dependent oxidoreductase</fullName>
        <ecNumber evidence="2">1.-.-.-</ecNumber>
    </submittedName>
</protein>
<dbReference type="GO" id="GO:0016491">
    <property type="term" value="F:oxidoreductase activity"/>
    <property type="evidence" value="ECO:0007669"/>
    <property type="project" value="UniProtKB-KW"/>
</dbReference>
<dbReference type="SUPFAM" id="SSF51905">
    <property type="entry name" value="FAD/NAD(P)-binding domain"/>
    <property type="match status" value="1"/>
</dbReference>
<dbReference type="PANTHER" id="PTHR13847">
    <property type="entry name" value="SARCOSINE DEHYDROGENASE-RELATED"/>
    <property type="match status" value="1"/>
</dbReference>
<evidence type="ECO:0000313" key="3">
    <source>
        <dbReference type="Proteomes" id="UP001304650"/>
    </source>
</evidence>
<dbReference type="GO" id="GO:0005737">
    <property type="term" value="C:cytoplasm"/>
    <property type="evidence" value="ECO:0007669"/>
    <property type="project" value="TreeGrafter"/>
</dbReference>
<dbReference type="Gene3D" id="3.50.50.60">
    <property type="entry name" value="FAD/NAD(P)-binding domain"/>
    <property type="match status" value="1"/>
</dbReference>
<dbReference type="EC" id="1.-.-.-" evidence="2"/>
<dbReference type="Pfam" id="PF01266">
    <property type="entry name" value="DAO"/>
    <property type="match status" value="1"/>
</dbReference>
<dbReference type="PANTHER" id="PTHR13847:SF201">
    <property type="entry name" value="PUTATIBE OXIDOREDUCTASE"/>
    <property type="match status" value="1"/>
</dbReference>
<reference evidence="2" key="1">
    <citation type="submission" date="2022-02" db="EMBL/GenBank/DDBJ databases">
        <title>Paenibacillus sp. MBLB1832 Whole Genome Shotgun Sequencing.</title>
        <authorList>
            <person name="Hwang C.Y."/>
            <person name="Cho E.-S."/>
            <person name="Seo M.-J."/>
        </authorList>
    </citation>
    <scope>NUCLEOTIDE SEQUENCE</scope>
    <source>
        <strain evidence="2">MBLB1832</strain>
    </source>
</reference>
<name>A0AA96RJE7_9BACL</name>
<dbReference type="Gene3D" id="3.30.9.10">
    <property type="entry name" value="D-Amino Acid Oxidase, subunit A, domain 2"/>
    <property type="match status" value="1"/>
</dbReference>
<keyword evidence="3" id="KW-1185">Reference proteome</keyword>
<sequence>MNLQSGTYYWPTTYLDAPSYPALKGNLQCDVLIVGGGSSAAQCAYYLADSDLDVVVIEKGKIGHGSTKSNTALIQYSGEKMFTDLIHTFGEDYIGRHLQLLRQAVNEIEMAANAVDIDCEFTRRDTLYAASCQEDIIRLQKEYELLKKHGFELSFWTKEDIERNYPFSRDAAIYSYDDGELNPYKFTHALFDYAAKKNIHIFENTEMNGHHYDAETDCMKISIKKGYSITARKVIFAAGYEGMDIRKEKMVSFVSTYTVTTNPVDDFSTWYNRTLLWETARPYLFMRTTADNRIIIGGLDDNTTHPEDRDSKLMHRKEKLIEEFHKLFPDINVEPEYYLASFYGGSVDGLPIIGVYDQYPCCYFLFAFGDNGTVYSQLLSKLIRDHIVTGSSPDFELYLPDRPVLSVSSKREEVSK</sequence>
<dbReference type="EMBL" id="CP130319">
    <property type="protein sequence ID" value="WNR45318.1"/>
    <property type="molecule type" value="Genomic_DNA"/>
</dbReference>
<organism evidence="2 3">
    <name type="scientific">Paenibacillus roseopurpureus</name>
    <dbReference type="NCBI Taxonomy" id="2918901"/>
    <lineage>
        <taxon>Bacteria</taxon>
        <taxon>Bacillati</taxon>
        <taxon>Bacillota</taxon>
        <taxon>Bacilli</taxon>
        <taxon>Bacillales</taxon>
        <taxon>Paenibacillaceae</taxon>
        <taxon>Paenibacillus</taxon>
    </lineage>
</organism>
<dbReference type="RefSeq" id="WP_314801967.1">
    <property type="nucleotide sequence ID" value="NZ_CP130319.1"/>
</dbReference>
<evidence type="ECO:0000259" key="1">
    <source>
        <dbReference type="Pfam" id="PF01266"/>
    </source>
</evidence>
<dbReference type="AlphaFoldDB" id="A0AA96RJE7"/>
<dbReference type="InterPro" id="IPR006076">
    <property type="entry name" value="FAD-dep_OxRdtase"/>
</dbReference>
<dbReference type="Proteomes" id="UP001304650">
    <property type="component" value="Chromosome"/>
</dbReference>
<dbReference type="KEGG" id="proo:MJB10_04050"/>
<accession>A0AA96RJE7</accession>
<keyword evidence="2" id="KW-0560">Oxidoreductase</keyword>
<gene>
    <name evidence="2" type="ORF">MJB10_04050</name>
</gene>
<dbReference type="InterPro" id="IPR036188">
    <property type="entry name" value="FAD/NAD-bd_sf"/>
</dbReference>
<evidence type="ECO:0000313" key="2">
    <source>
        <dbReference type="EMBL" id="WNR45318.1"/>
    </source>
</evidence>
<proteinExistence type="predicted"/>